<comment type="caution">
    <text evidence="1">The sequence shown here is derived from an EMBL/GenBank/DDBJ whole genome shotgun (WGS) entry which is preliminary data.</text>
</comment>
<dbReference type="PANTHER" id="PTHR10572">
    <property type="entry name" value="3-HYDROXY-3-METHYLGLUTARYL-COENZYME A REDUCTASE"/>
    <property type="match status" value="1"/>
</dbReference>
<sequence length="83" mass="9067">MSKTSEYSGFYKLSPEERLKFVSEFAGLTDEDIKILSTPGSLGIKKADGMVENVIGVMELPLGVAVNFLINNKDLVIPMATEE</sequence>
<dbReference type="PROSITE" id="PS50065">
    <property type="entry name" value="HMG_COA_REDUCTASE_4"/>
    <property type="match status" value="1"/>
</dbReference>
<dbReference type="SUPFAM" id="SSF56542">
    <property type="entry name" value="Substrate-binding domain of HMG-CoA reductase"/>
    <property type="match status" value="1"/>
</dbReference>
<organism evidence="1">
    <name type="scientific">marine sediment metagenome</name>
    <dbReference type="NCBI Taxonomy" id="412755"/>
    <lineage>
        <taxon>unclassified sequences</taxon>
        <taxon>metagenomes</taxon>
        <taxon>ecological metagenomes</taxon>
    </lineage>
</organism>
<dbReference type="InterPro" id="IPR023074">
    <property type="entry name" value="HMG_CoA_Rdtase_cat_sf"/>
</dbReference>
<dbReference type="Gene3D" id="3.90.770.10">
    <property type="entry name" value="3-hydroxy-3-methylglutaryl-coenzyme A Reductase, Chain A, domain 2"/>
    <property type="match status" value="1"/>
</dbReference>
<evidence type="ECO:0008006" key="2">
    <source>
        <dbReference type="Google" id="ProtNLM"/>
    </source>
</evidence>
<dbReference type="GO" id="GO:0004420">
    <property type="term" value="F:hydroxymethylglutaryl-CoA reductase (NADPH) activity"/>
    <property type="evidence" value="ECO:0007669"/>
    <property type="project" value="InterPro"/>
</dbReference>
<evidence type="ECO:0000313" key="1">
    <source>
        <dbReference type="EMBL" id="GAH38504.1"/>
    </source>
</evidence>
<dbReference type="InterPro" id="IPR002202">
    <property type="entry name" value="HMG_CoA_Rdtase"/>
</dbReference>
<dbReference type="AlphaFoldDB" id="X1GAB4"/>
<dbReference type="GO" id="GO:0015936">
    <property type="term" value="P:coenzyme A metabolic process"/>
    <property type="evidence" value="ECO:0007669"/>
    <property type="project" value="InterPro"/>
</dbReference>
<accession>X1GAB4</accession>
<name>X1GAB4_9ZZZZ</name>
<feature type="non-terminal residue" evidence="1">
    <location>
        <position position="83"/>
    </location>
</feature>
<dbReference type="PANTHER" id="PTHR10572:SF24">
    <property type="entry name" value="3-HYDROXY-3-METHYLGLUTARYL-COENZYME A REDUCTASE"/>
    <property type="match status" value="1"/>
</dbReference>
<protein>
    <recommendedName>
        <fullName evidence="2">3-hydroxy-3-methylglutaryl-CoA reductase</fullName>
    </recommendedName>
</protein>
<dbReference type="Pfam" id="PF00368">
    <property type="entry name" value="HMG-CoA_red"/>
    <property type="match status" value="1"/>
</dbReference>
<proteinExistence type="predicted"/>
<dbReference type="EMBL" id="BARU01013583">
    <property type="protein sequence ID" value="GAH38504.1"/>
    <property type="molecule type" value="Genomic_DNA"/>
</dbReference>
<dbReference type="InterPro" id="IPR009029">
    <property type="entry name" value="HMG_CoA_Rdtase_sub-bd_dom_sf"/>
</dbReference>
<gene>
    <name evidence="1" type="ORF">S03H2_24444</name>
</gene>
<reference evidence="1" key="1">
    <citation type="journal article" date="2014" name="Front. Microbiol.">
        <title>High frequency of phylogenetically diverse reductive dehalogenase-homologous genes in deep subseafloor sedimentary metagenomes.</title>
        <authorList>
            <person name="Kawai M."/>
            <person name="Futagami T."/>
            <person name="Toyoda A."/>
            <person name="Takaki Y."/>
            <person name="Nishi S."/>
            <person name="Hori S."/>
            <person name="Arai W."/>
            <person name="Tsubouchi T."/>
            <person name="Morono Y."/>
            <person name="Uchiyama I."/>
            <person name="Ito T."/>
            <person name="Fujiyama A."/>
            <person name="Inagaki F."/>
            <person name="Takami H."/>
        </authorList>
    </citation>
    <scope>NUCLEOTIDE SEQUENCE</scope>
    <source>
        <strain evidence="1">Expedition CK06-06</strain>
    </source>
</reference>